<dbReference type="GO" id="GO:0016810">
    <property type="term" value="F:hydrolase activity, acting on carbon-nitrogen (but not peptide) bonds"/>
    <property type="evidence" value="ECO:0007669"/>
    <property type="project" value="InterPro"/>
</dbReference>
<keyword evidence="8" id="KW-1185">Reference proteome</keyword>
<dbReference type="Pfam" id="PF01522">
    <property type="entry name" value="Polysacc_deac_1"/>
    <property type="match status" value="1"/>
</dbReference>
<evidence type="ECO:0000256" key="4">
    <source>
        <dbReference type="ARBA" id="ARBA00022729"/>
    </source>
</evidence>
<protein>
    <recommendedName>
        <fullName evidence="3">Chitooligosaccharide deacetylase</fullName>
    </recommendedName>
    <alternativeName>
        <fullName evidence="5">Nodulation protein B</fullName>
    </alternativeName>
</protein>
<organism evidence="7 8">
    <name type="scientific">Methylobacterium oryzihabitans</name>
    <dbReference type="NCBI Taxonomy" id="2499852"/>
    <lineage>
        <taxon>Bacteria</taxon>
        <taxon>Pseudomonadati</taxon>
        <taxon>Pseudomonadota</taxon>
        <taxon>Alphaproteobacteria</taxon>
        <taxon>Hyphomicrobiales</taxon>
        <taxon>Methylobacteriaceae</taxon>
        <taxon>Methylobacterium</taxon>
    </lineage>
</organism>
<sequence length="352" mass="38187">MIPIDRHRLFQTGFAAIAATGADRWLAPVARGRGVILTFHRVTPEAPPPGAYAPNRLLSITPDFLDRTLHCLAGRGFEVIGLDAVPARLGAGRAGRPFAVLTFDDGYRDNVEHALPVLRRHGVPWTLYVTTDFAEGTGRLWWVELERAIARLDRIVLPEAGLDLPAANEAGRNAAFAQVYARLRAGPEDVLRAEVARLVREAGLDSAAVTRGLCLSWDEIRALARDEAVTIGAHTLSHPMLAKHDAVTARREIETARRIIADRLGRAPDHVSYPVGDAGSAGPREFRLAREAGFSTGVTTRPGHLFAGHAAHLHALPRVSVNGCFQTEAALRALLSGVPFLAWNRGRRLDVA</sequence>
<dbReference type="InterPro" id="IPR011330">
    <property type="entry name" value="Glyco_hydro/deAcase_b/a-brl"/>
</dbReference>
<dbReference type="AlphaFoldDB" id="A0A3S2VQY2"/>
<comment type="similarity">
    <text evidence="2">Belongs to the polysaccharide deacetylase family.</text>
</comment>
<gene>
    <name evidence="7" type="ORF">EOE48_21045</name>
</gene>
<comment type="caution">
    <text evidence="7">The sequence shown here is derived from an EMBL/GenBank/DDBJ whole genome shotgun (WGS) entry which is preliminary data.</text>
</comment>
<keyword evidence="4" id="KW-0732">Signal</keyword>
<feature type="domain" description="NodB homology" evidence="6">
    <location>
        <begin position="97"/>
        <end position="352"/>
    </location>
</feature>
<proteinExistence type="inferred from homology"/>
<evidence type="ECO:0000256" key="3">
    <source>
        <dbReference type="ARBA" id="ARBA00020071"/>
    </source>
</evidence>
<dbReference type="PROSITE" id="PS51677">
    <property type="entry name" value="NODB"/>
    <property type="match status" value="1"/>
</dbReference>
<evidence type="ECO:0000256" key="2">
    <source>
        <dbReference type="ARBA" id="ARBA00010973"/>
    </source>
</evidence>
<accession>A0A3S2VQY2</accession>
<dbReference type="RefSeq" id="WP_127732824.1">
    <property type="nucleotide sequence ID" value="NZ_SACP01000024.1"/>
</dbReference>
<evidence type="ECO:0000259" key="6">
    <source>
        <dbReference type="PROSITE" id="PS51677"/>
    </source>
</evidence>
<name>A0A3S2VQY2_9HYPH</name>
<dbReference type="SUPFAM" id="SSF88713">
    <property type="entry name" value="Glycoside hydrolase/deacetylase"/>
    <property type="match status" value="1"/>
</dbReference>
<dbReference type="Gene3D" id="3.20.20.370">
    <property type="entry name" value="Glycoside hydrolase/deacetylase"/>
    <property type="match status" value="1"/>
</dbReference>
<dbReference type="OrthoDB" id="9782872at2"/>
<dbReference type="GO" id="GO:0005975">
    <property type="term" value="P:carbohydrate metabolic process"/>
    <property type="evidence" value="ECO:0007669"/>
    <property type="project" value="InterPro"/>
</dbReference>
<dbReference type="InterPro" id="IPR051398">
    <property type="entry name" value="Polysacch_Deacetylase"/>
</dbReference>
<dbReference type="CDD" id="cd10968">
    <property type="entry name" value="CE4_Mlr8448_like_5s"/>
    <property type="match status" value="1"/>
</dbReference>
<dbReference type="Proteomes" id="UP000286997">
    <property type="component" value="Unassembled WGS sequence"/>
</dbReference>
<evidence type="ECO:0000313" key="8">
    <source>
        <dbReference type="Proteomes" id="UP000286997"/>
    </source>
</evidence>
<dbReference type="InterPro" id="IPR002509">
    <property type="entry name" value="NODB_dom"/>
</dbReference>
<dbReference type="PANTHER" id="PTHR34216">
    <property type="match status" value="1"/>
</dbReference>
<comment type="function">
    <text evidence="1">Is involved in generating a small heat-stable compound (Nod), an acylated oligomer of N-acetylglucosamine, that stimulates mitosis in various plant protoplasts.</text>
</comment>
<dbReference type="EMBL" id="SACP01000024">
    <property type="protein sequence ID" value="RVU15088.1"/>
    <property type="molecule type" value="Genomic_DNA"/>
</dbReference>
<dbReference type="PANTHER" id="PTHR34216:SF7">
    <property type="entry name" value="POLY-BETA-1,6-N-ACETYL-D-GLUCOSAMINE N-DEACETYLASE"/>
    <property type="match status" value="1"/>
</dbReference>
<evidence type="ECO:0000256" key="1">
    <source>
        <dbReference type="ARBA" id="ARBA00003236"/>
    </source>
</evidence>
<evidence type="ECO:0000256" key="5">
    <source>
        <dbReference type="ARBA" id="ARBA00032976"/>
    </source>
</evidence>
<reference evidence="7 8" key="1">
    <citation type="submission" date="2019-01" db="EMBL/GenBank/DDBJ databases">
        <authorList>
            <person name="Chen W.-M."/>
        </authorList>
    </citation>
    <scope>NUCLEOTIDE SEQUENCE [LARGE SCALE GENOMIC DNA]</scope>
    <source>
        <strain evidence="7 8">TER-1</strain>
    </source>
</reference>
<evidence type="ECO:0000313" key="7">
    <source>
        <dbReference type="EMBL" id="RVU15088.1"/>
    </source>
</evidence>